<dbReference type="Pfam" id="PF23628">
    <property type="entry name" value="ARM_LIN_C"/>
    <property type="match status" value="1"/>
</dbReference>
<evidence type="ECO:0000259" key="7">
    <source>
        <dbReference type="PROSITE" id="PS51698"/>
    </source>
</evidence>
<feature type="region of interest" description="Disordered" evidence="6">
    <location>
        <begin position="293"/>
        <end position="329"/>
    </location>
</feature>
<dbReference type="InterPro" id="IPR001680">
    <property type="entry name" value="WD40_rpt"/>
</dbReference>
<feature type="region of interest" description="Disordered" evidence="6">
    <location>
        <begin position="350"/>
        <end position="373"/>
    </location>
</feature>
<accession>A0A9Q1MLF8</accession>
<dbReference type="InterPro" id="IPR016024">
    <property type="entry name" value="ARM-type_fold"/>
</dbReference>
<dbReference type="InterPro" id="IPR013083">
    <property type="entry name" value="Znf_RING/FYVE/PHD"/>
</dbReference>
<proteinExistence type="predicted"/>
<feature type="repeat" description="WD" evidence="5">
    <location>
        <begin position="1278"/>
        <end position="1312"/>
    </location>
</feature>
<name>A0A9Q1MLF8_9SOLA</name>
<dbReference type="Gene3D" id="2.130.10.10">
    <property type="entry name" value="YVTN repeat-like/Quinoprotein amine dehydrogenase"/>
    <property type="match status" value="2"/>
</dbReference>
<dbReference type="SMART" id="SM00320">
    <property type="entry name" value="WD40"/>
    <property type="match status" value="4"/>
</dbReference>
<evidence type="ECO:0000256" key="2">
    <source>
        <dbReference type="ARBA" id="ARBA00004906"/>
    </source>
</evidence>
<dbReference type="CDD" id="cd16664">
    <property type="entry name" value="RING-Ubox_PUB"/>
    <property type="match status" value="1"/>
</dbReference>
<dbReference type="InterPro" id="IPR045210">
    <property type="entry name" value="RING-Ubox_PUB"/>
</dbReference>
<reference evidence="9" key="1">
    <citation type="journal article" date="2023" name="Proc. Natl. Acad. Sci. U.S.A.">
        <title>Genomic and structural basis for evolution of tropane alkaloid biosynthesis.</title>
        <authorList>
            <person name="Wanga Y.-J."/>
            <person name="Taina T."/>
            <person name="Yua J.-Y."/>
            <person name="Lia J."/>
            <person name="Xua B."/>
            <person name="Chenc J."/>
            <person name="D'Auriad J.C."/>
            <person name="Huanga J.-P."/>
            <person name="Huanga S.-X."/>
        </authorList>
    </citation>
    <scope>NUCLEOTIDE SEQUENCE [LARGE SCALE GENOMIC DNA]</scope>
    <source>
        <strain evidence="9">cv. KIB-2019</strain>
    </source>
</reference>
<dbReference type="EMBL" id="JAJAGQ010000005">
    <property type="protein sequence ID" value="KAJ8562524.1"/>
    <property type="molecule type" value="Genomic_DNA"/>
</dbReference>
<dbReference type="Gene3D" id="3.30.40.10">
    <property type="entry name" value="Zinc/RING finger domain, C3HC4 (zinc finger)"/>
    <property type="match status" value="1"/>
</dbReference>
<dbReference type="Pfam" id="PF23654">
    <property type="entry name" value="ARM_LIN_2nd"/>
    <property type="match status" value="1"/>
</dbReference>
<evidence type="ECO:0000313" key="8">
    <source>
        <dbReference type="EMBL" id="KAJ8562524.1"/>
    </source>
</evidence>
<sequence length="1312" mass="147553">MATLDNILRHTTVFLSETLLKSDLRHRLFSVFLQRIQSADQTPLNLAVETIENAASNISIKFSSLILAEKILLSLSENPFSSFLLSLVYTLLRRPVGAALSLLDVFYTDPSIARLEIAPLVFQDLFLIHLIPILQWYNHKRSRIMSCLPSGYHGDNESVAATKSLSAMSGEQASELKDLEREYEEILDENCRIFAGYFKEVLRAKSGDRFIDPPSVIVQKNEKTDYFVFSKNEEMINEEFGLKNGRYNPIWTDSSEEDKSFKFNRSSKNLSKFPSFYPERVSLKVLTSQRSSIKSKPLGNSNFDSERESCSSDDSNDPYSTESEAENEDMNKRMALLNTRQRQYLNEKQPNLGESSCHPHPLMEDYDNMQSSGKNTPLKDFICPITTHVLEDPVTLETGQTYERKAIQEWLDRGNATCPITRQKLHNTQLPKTNYVLKRLIASWLEKDQNSAHVQTKLNRCEPEYQPVKKLAPRTSLGSLGSLDGTISELRRAITNLCTSEILSESEMAVLQIEQFWREGQMVDIQTMLSKPPVVNGFVEILSNSVDPHVLMATIFLLSELGSRDNGVIQTLTRVDTDVECIVALFQKGLLEAVVLIYLLMPFIGNLAKMELVDSLLKVLISREEDLVSMFMNPKAASVLLLGHLLRNTEDERASKIVKRVITANVVEAILRSLEAELVEERLSAVLILLSCMQLDGRCRNMIADKAELTHLLESFIESNDADRFEIIQFLYELVKLNRRTFNEQVLHIIKNEGTYSSMHSLLIYLQTALPHQCPVVAGLLLQLDLLAEPRKMSIYREEAVDVLIMCLRNSDYPDSQIAAAETLLALQGRFSYSGIPLIREFLLKRAGLDRADSNVAQNDFGYTSNSRETTEEEEAAEDWERKMAYSLVSYEFGLLFEALAEGLKSKSADLFSACFVSATWLVYMLTILPDTGIRGAARVCLLKQFVSIFKSSKDTENKALCLLAMRSFIREPEGLHDLTNHVKDILKGLRELKKSSTIAVEIFNLFSEERESSADMWNHKEITLEDCSVNGEVSSLVCFRNKVFSSHTDGTIKVWTVKAKILHLIQETREHLKAVTSLVVQQSAEKLYSGSLDRTVRVWSIHDEGIECEEIHEMKDHVNNLLVANSLACFIPQGAGIKVYSWNGATKLLNQQKYAKCLTLVKGKLYCGCLDNSIQDIDLPTGTINSIQSGSRKLLGKSSPIYALQVHDGLLFSAGTSLDGAAVKIWNTTNYSMVGSLQSTLEVRAMVVSSELIYLGGKGGIVEAWCRNKHNRVEALQTGIEGKVLCMALDANEETLVIGTSDGKIQAWRLS</sequence>
<dbReference type="PANTHER" id="PTHR47446">
    <property type="entry name" value="RING-TYPE E3 UBIQUITIN TRANSFERASE"/>
    <property type="match status" value="1"/>
</dbReference>
<dbReference type="Gene3D" id="1.25.10.10">
    <property type="entry name" value="Leucine-rich Repeat Variant"/>
    <property type="match status" value="1"/>
</dbReference>
<keyword evidence="9" id="KW-1185">Reference proteome</keyword>
<dbReference type="OrthoDB" id="6252103at2759"/>
<keyword evidence="4" id="KW-0808">Transferase</keyword>
<comment type="catalytic activity">
    <reaction evidence="1">
        <text>S-ubiquitinyl-[E2 ubiquitin-conjugating enzyme]-L-cysteine + [acceptor protein]-L-lysine = [E2 ubiquitin-conjugating enzyme]-L-cysteine + N(6)-ubiquitinyl-[acceptor protein]-L-lysine.</text>
        <dbReference type="EC" id="2.3.2.27"/>
    </reaction>
</comment>
<dbReference type="SUPFAM" id="SSF57850">
    <property type="entry name" value="RING/U-box"/>
    <property type="match status" value="1"/>
</dbReference>
<dbReference type="InterPro" id="IPR011989">
    <property type="entry name" value="ARM-like"/>
</dbReference>
<dbReference type="InterPro" id="IPR056514">
    <property type="entry name" value="ARM_LIN_2nd"/>
</dbReference>
<evidence type="ECO:0000256" key="5">
    <source>
        <dbReference type="PROSITE-ProRule" id="PRU00221"/>
    </source>
</evidence>
<evidence type="ECO:0000256" key="4">
    <source>
        <dbReference type="ARBA" id="ARBA00022679"/>
    </source>
</evidence>
<dbReference type="InterPro" id="IPR056512">
    <property type="entry name" value="LIN_N"/>
</dbReference>
<dbReference type="GO" id="GO:0016567">
    <property type="term" value="P:protein ubiquitination"/>
    <property type="evidence" value="ECO:0007669"/>
    <property type="project" value="InterPro"/>
</dbReference>
<dbReference type="PROSITE" id="PS50294">
    <property type="entry name" value="WD_REPEATS_REGION"/>
    <property type="match status" value="2"/>
</dbReference>
<dbReference type="EC" id="2.3.2.27" evidence="3"/>
<dbReference type="InterPro" id="IPR015943">
    <property type="entry name" value="WD40/YVTN_repeat-like_dom_sf"/>
</dbReference>
<dbReference type="Pfam" id="PF04564">
    <property type="entry name" value="U-box"/>
    <property type="match status" value="1"/>
</dbReference>
<dbReference type="SUPFAM" id="SSF48371">
    <property type="entry name" value="ARM repeat"/>
    <property type="match status" value="1"/>
</dbReference>
<dbReference type="Proteomes" id="UP001152561">
    <property type="component" value="Unassembled WGS sequence"/>
</dbReference>
<dbReference type="SMART" id="SM00504">
    <property type="entry name" value="Ubox"/>
    <property type="match status" value="1"/>
</dbReference>
<dbReference type="PANTHER" id="PTHR47446:SF2">
    <property type="entry name" value="RING-TYPE E3 UBIQUITIN TRANSFERASE"/>
    <property type="match status" value="1"/>
</dbReference>
<dbReference type="InterPro" id="IPR003613">
    <property type="entry name" value="Ubox_domain"/>
</dbReference>
<comment type="pathway">
    <text evidence="2">Protein modification; protein ubiquitination.</text>
</comment>
<feature type="compositionally biased region" description="Polar residues" evidence="6">
    <location>
        <begin position="293"/>
        <end position="303"/>
    </location>
</feature>
<dbReference type="InterPro" id="IPR036322">
    <property type="entry name" value="WD40_repeat_dom_sf"/>
</dbReference>
<dbReference type="InterPro" id="IPR052858">
    <property type="entry name" value="E3_ubiquitin-ligase_LIN"/>
</dbReference>
<dbReference type="SUPFAM" id="SSF50978">
    <property type="entry name" value="WD40 repeat-like"/>
    <property type="match status" value="1"/>
</dbReference>
<organism evidence="8 9">
    <name type="scientific">Anisodus acutangulus</name>
    <dbReference type="NCBI Taxonomy" id="402998"/>
    <lineage>
        <taxon>Eukaryota</taxon>
        <taxon>Viridiplantae</taxon>
        <taxon>Streptophyta</taxon>
        <taxon>Embryophyta</taxon>
        <taxon>Tracheophyta</taxon>
        <taxon>Spermatophyta</taxon>
        <taxon>Magnoliopsida</taxon>
        <taxon>eudicotyledons</taxon>
        <taxon>Gunneridae</taxon>
        <taxon>Pentapetalae</taxon>
        <taxon>asterids</taxon>
        <taxon>lamiids</taxon>
        <taxon>Solanales</taxon>
        <taxon>Solanaceae</taxon>
        <taxon>Solanoideae</taxon>
        <taxon>Hyoscyameae</taxon>
        <taxon>Anisodus</taxon>
    </lineage>
</organism>
<evidence type="ECO:0000313" key="9">
    <source>
        <dbReference type="Proteomes" id="UP001152561"/>
    </source>
</evidence>
<protein>
    <recommendedName>
        <fullName evidence="3">RING-type E3 ubiquitin transferase</fullName>
        <ecNumber evidence="3">2.3.2.27</ecNumber>
    </recommendedName>
</protein>
<comment type="caution">
    <text evidence="8">The sequence shown here is derived from an EMBL/GenBank/DDBJ whole genome shotgun (WGS) entry which is preliminary data.</text>
</comment>
<dbReference type="InterPro" id="IPR055566">
    <property type="entry name" value="ARM_LIN"/>
</dbReference>
<evidence type="ECO:0000256" key="3">
    <source>
        <dbReference type="ARBA" id="ARBA00012483"/>
    </source>
</evidence>
<feature type="domain" description="U-box" evidence="7">
    <location>
        <begin position="376"/>
        <end position="451"/>
    </location>
</feature>
<gene>
    <name evidence="8" type="ORF">K7X08_011815</name>
</gene>
<keyword evidence="5" id="KW-0853">WD repeat</keyword>
<dbReference type="Pfam" id="PF00400">
    <property type="entry name" value="WD40"/>
    <property type="match status" value="1"/>
</dbReference>
<dbReference type="PROSITE" id="PS50082">
    <property type="entry name" value="WD_REPEATS_2"/>
    <property type="match status" value="2"/>
</dbReference>
<evidence type="ECO:0000256" key="1">
    <source>
        <dbReference type="ARBA" id="ARBA00000900"/>
    </source>
</evidence>
<evidence type="ECO:0000256" key="6">
    <source>
        <dbReference type="SAM" id="MobiDB-lite"/>
    </source>
</evidence>
<feature type="repeat" description="WD" evidence="5">
    <location>
        <begin position="1069"/>
        <end position="1102"/>
    </location>
</feature>
<dbReference type="Pfam" id="PF23568">
    <property type="entry name" value="ARM_LIN"/>
    <property type="match status" value="1"/>
</dbReference>
<dbReference type="PROSITE" id="PS51698">
    <property type="entry name" value="U_BOX"/>
    <property type="match status" value="1"/>
</dbReference>
<dbReference type="GO" id="GO:0061630">
    <property type="term" value="F:ubiquitin protein ligase activity"/>
    <property type="evidence" value="ECO:0007669"/>
    <property type="project" value="UniProtKB-EC"/>
</dbReference>